<name>A0ABV2C1R6_9BURK</name>
<comment type="caution">
    <text evidence="4">The sequence shown here is derived from an EMBL/GenBank/DDBJ whole genome shotgun (WGS) entry which is preliminary data.</text>
</comment>
<keyword evidence="5" id="KW-1185">Reference proteome</keyword>
<dbReference type="Proteomes" id="UP001548587">
    <property type="component" value="Unassembled WGS sequence"/>
</dbReference>
<evidence type="ECO:0000256" key="1">
    <source>
        <dbReference type="ARBA" id="ARBA00022729"/>
    </source>
</evidence>
<evidence type="ECO:0000313" key="4">
    <source>
        <dbReference type="EMBL" id="MET1473046.1"/>
    </source>
</evidence>
<dbReference type="NCBIfam" id="TIGR02601">
    <property type="entry name" value="autotrns_rpt"/>
    <property type="match status" value="1"/>
</dbReference>
<evidence type="ECO:0000313" key="5">
    <source>
        <dbReference type="Proteomes" id="UP001548587"/>
    </source>
</evidence>
<organism evidence="4 5">
    <name type="scientific">Burkholderia sola</name>
    <dbReference type="NCBI Taxonomy" id="2843302"/>
    <lineage>
        <taxon>Bacteria</taxon>
        <taxon>Pseudomonadati</taxon>
        <taxon>Pseudomonadota</taxon>
        <taxon>Betaproteobacteria</taxon>
        <taxon>Burkholderiales</taxon>
        <taxon>Burkholderiaceae</taxon>
        <taxon>Burkholderia</taxon>
        <taxon>Burkholderia cepacia complex</taxon>
    </lineage>
</organism>
<dbReference type="InterPro" id="IPR013425">
    <property type="entry name" value="Autotrns_rpt"/>
</dbReference>
<feature type="signal peptide" evidence="2">
    <location>
        <begin position="1"/>
        <end position="22"/>
    </location>
</feature>
<accession>A0ABV2C1R6</accession>
<evidence type="ECO:0000259" key="3">
    <source>
        <dbReference type="SMART" id="SM00014"/>
    </source>
</evidence>
<protein>
    <submittedName>
        <fullName evidence="4">Phosphatase PAP2 family protein</fullName>
    </submittedName>
</protein>
<dbReference type="RefSeq" id="WP_124555360.1">
    <property type="nucleotide sequence ID" value="NZ_JBEWCH010000001.1"/>
</dbReference>
<dbReference type="PROSITE" id="PS51257">
    <property type="entry name" value="PROKAR_LIPOPROTEIN"/>
    <property type="match status" value="1"/>
</dbReference>
<reference evidence="4 5" key="1">
    <citation type="submission" date="2024-06" db="EMBL/GenBank/DDBJ databases">
        <title>Burkholderia sola in Mexico.</title>
        <authorList>
            <person name="Estrada P."/>
        </authorList>
    </citation>
    <scope>NUCLEOTIDE SEQUENCE [LARGE SCALE GENOMIC DNA]</scope>
    <source>
        <strain evidence="4 5">CpTa8-5</strain>
    </source>
</reference>
<evidence type="ECO:0000256" key="2">
    <source>
        <dbReference type="SAM" id="SignalP"/>
    </source>
</evidence>
<dbReference type="InterPro" id="IPR036938">
    <property type="entry name" value="PAP2/HPO_sf"/>
</dbReference>
<proteinExistence type="predicted"/>
<dbReference type="EMBL" id="JBEWCH010000001">
    <property type="protein sequence ID" value="MET1473046.1"/>
    <property type="molecule type" value="Genomic_DNA"/>
</dbReference>
<dbReference type="SUPFAM" id="SSF48317">
    <property type="entry name" value="Acid phosphatase/Vanadium-dependent haloperoxidase"/>
    <property type="match status" value="1"/>
</dbReference>
<gene>
    <name evidence="4" type="ORF">ABXL37_02190</name>
</gene>
<dbReference type="InterPro" id="IPR000326">
    <property type="entry name" value="PAP2/HPO"/>
</dbReference>
<keyword evidence="1 2" id="KW-0732">Signal</keyword>
<dbReference type="Pfam" id="PF12951">
    <property type="entry name" value="PATR"/>
    <property type="match status" value="1"/>
</dbReference>
<feature type="domain" description="Phosphatidic acid phosphatase type 2/haloperoxidase" evidence="3">
    <location>
        <begin position="227"/>
        <end position="343"/>
    </location>
</feature>
<dbReference type="Gene3D" id="1.20.144.10">
    <property type="entry name" value="Phosphatidic acid phosphatase type 2/haloperoxidase"/>
    <property type="match status" value="1"/>
</dbReference>
<dbReference type="SMART" id="SM00014">
    <property type="entry name" value="acidPPc"/>
    <property type="match status" value="1"/>
</dbReference>
<feature type="chain" id="PRO_5047497669" evidence="2">
    <location>
        <begin position="23"/>
        <end position="653"/>
    </location>
</feature>
<dbReference type="Pfam" id="PF01569">
    <property type="entry name" value="PAP2"/>
    <property type="match status" value="1"/>
</dbReference>
<sequence length="653" mass="66840">MFASRSRFPLHVAALSSAIVLAACGGGDDVASTATIAAAVPAPPADPGFVDSAPIPSAPAFVDNVATNQRGDARYATLSTNAAVRVLSRFLDLWQPATMLVDAGVTAPANGAFPAISPSTCSGLPNSGVPCGTILNDAVLSANVQYVVNATTARTPQQADAAYYDDRRGKGYSVTDGMGPLTAAWRTAAQQTTSITSVPADATTVLYNDSGNNVGVGSSGGNASFGKVVDLLNEMGNNASTEPSKRFFKYARPYRWSSSVVVAPTLVPAESTTPATDGGFISGHTAEAMRDATTMAWLVPERFQEMVSRGLELGENRILAGMHSPLDVIGGRMLALAVSAANLTAYAGDAQAAYTQAHQTLQQLTGTSATTFSAFARSGTTATDRFADYTTNKTAFLRRMTFGFGAIESTNAPPVVPKGAEILLQTRFPYLSADQRRVVLKTTELPSGYPVMDDAEGWGRLNLFAAADGYGAFNGNVIVSMDASQGGLSAADLWRNDVAGAGKLTLQGSGTLTLAGNNAYTGGTQVSGGTLAAASPTAFGKGDVYVGPGGSVRIAAAAPVTIATRYTQLDNTTLELDIDGNGGGRLRVGGPLTVTGGTLHVTFVNGYAPKAGDTIALIDGAAAAAKFATVTVDGFKATPVYTATGVSITLSAA</sequence>